<gene>
    <name evidence="15" type="ORF">TDIB3V08_LOCUS12277</name>
</gene>
<dbReference type="InterPro" id="IPR040074">
    <property type="entry name" value="BssD/PflA/YjjW"/>
</dbReference>
<sequence>MKACKLRKKKKTQRSVEMIFNVQRYSTHDGPGIRTVVFLKGCSLGCTWCQNPESRSASHDILFDTRLCSTGCDYCAQVFPHAVSVEDGRIRVRQENFTAADLCQIEQTCPSGALSVCGSEADVDELMQQILRDKPFYQRTGGGITLSGGEPFMQPQTAQTLLQRCKQEDLHTAVESCLHVPWKYIEPSLGALDLVLADLKHVGDEPFRRMTGGSVKRVMDNFRRLAAAGQRLIVRVPLIPDFNADRASIRQIVDFAAEETGCEAIHFLPYHTLGINKYALLGQPYLAPRQPLNDPDLLTFAEEYAAQKGLYALIHIVKPPVCTERAQHYTQIYQQHADKPLAVRRALALAEHLRQRTVWIKHDELIVGNQASEVRAAPIFPEYTVGWIESEIDALADRPGAGFAVSEANKKVLHEICPWWRGQTVQDRCYGMFTDEQKALLESGIVKAEGNMTSGDAHLAVNFPLLLELGLDGLRHKVDERRSRIQLTDWEDLHKEQLLKAIDITLTAVSHHVLRFAELAREMAISETRDNRRAELVTMAANCEVIAHRPPENFWQALQLCYFIQLILQIESNGHSVSFGRMDQYLYPFYRRDVELEQTLERGQAIELLQSCWLKLLEVNKIRSGTHSKASAGSPLYQNVTIGGQTLHHGVAADAVNPLSYAVLESCGQLRSTQPNLSVRYHAGMSNDFLDACVQVIRCGFGMPAFNNDEIVIPEFIKLGVEKQDAYDYAAIGCIETAVGGKWGYRCTGMSFINFARVMLAALEQGKDAKSHTRFLAQERGLSQGNFDNFEQVFAQWDEQIRYYTRKSIEIECVVDTVLEENAQDILCSALVDDCIERGKTIKQGGAKYDWVSGLQVGIANLGNSLAAVKKLVFEQGTIGQQELAEALASDYEGLDGERLRQRLINGAEKYGNDHDGVDNLLVRAYQCYIDELSNYHNTRFGRGPIGGTYYAGTSSISANVPFGAATTATPDGRKAFTPLAEGASPASGTDHLGPTAVFNSLGKLPTEAILGGVLLNQKLNPASLENENDRQTLMLMLRTFFEEHHGWHVQYNIVSRETLLKAREEPQNYRDLVVRVAGYSAFFTALSPEAQDDIIARTEHSL</sequence>
<feature type="domain" description="Glycine radical" evidence="12">
    <location>
        <begin position="982"/>
        <end position="1103"/>
    </location>
</feature>
<feature type="modified residue" description="Glycine radical" evidence="11">
    <location>
        <position position="1079"/>
    </location>
</feature>
<dbReference type="InterPro" id="IPR001150">
    <property type="entry name" value="Gly_radical"/>
</dbReference>
<evidence type="ECO:0000313" key="15">
    <source>
        <dbReference type="EMBL" id="CAD7206128.1"/>
    </source>
</evidence>
<dbReference type="Gene3D" id="3.20.20.70">
    <property type="entry name" value="Aldolase class I"/>
    <property type="match status" value="1"/>
</dbReference>
<evidence type="ECO:0000256" key="10">
    <source>
        <dbReference type="ARBA" id="ARBA00023239"/>
    </source>
</evidence>
<evidence type="ECO:0000256" key="9">
    <source>
        <dbReference type="ARBA" id="ARBA00023014"/>
    </source>
</evidence>
<dbReference type="GO" id="GO:0046872">
    <property type="term" value="F:metal ion binding"/>
    <property type="evidence" value="ECO:0007669"/>
    <property type="project" value="UniProtKB-KW"/>
</dbReference>
<keyword evidence="3" id="KW-0004">4Fe-4S</keyword>
<dbReference type="Pfam" id="PF04055">
    <property type="entry name" value="Radical_SAM"/>
    <property type="match status" value="1"/>
</dbReference>
<evidence type="ECO:0000259" key="12">
    <source>
        <dbReference type="PROSITE" id="PS51149"/>
    </source>
</evidence>
<dbReference type="NCBIfam" id="TIGR02494">
    <property type="entry name" value="PFLE_PFLC"/>
    <property type="match status" value="1"/>
</dbReference>
<organism evidence="15">
    <name type="scientific">Timema douglasi</name>
    <name type="common">Walking stick</name>
    <dbReference type="NCBI Taxonomy" id="61478"/>
    <lineage>
        <taxon>Eukaryota</taxon>
        <taxon>Metazoa</taxon>
        <taxon>Ecdysozoa</taxon>
        <taxon>Arthropoda</taxon>
        <taxon>Hexapoda</taxon>
        <taxon>Insecta</taxon>
        <taxon>Pterygota</taxon>
        <taxon>Neoptera</taxon>
        <taxon>Polyneoptera</taxon>
        <taxon>Phasmatodea</taxon>
        <taxon>Timematodea</taxon>
        <taxon>Timematoidea</taxon>
        <taxon>Timematidae</taxon>
        <taxon>Timema</taxon>
    </lineage>
</organism>
<evidence type="ECO:0000256" key="6">
    <source>
        <dbReference type="ARBA" id="ARBA00022818"/>
    </source>
</evidence>
<dbReference type="AlphaFoldDB" id="A0A7R8VWC1"/>
<keyword evidence="6 11" id="KW-0556">Organic radical</keyword>
<dbReference type="InterPro" id="IPR004184">
    <property type="entry name" value="PFL_dom"/>
</dbReference>
<comment type="similarity">
    <text evidence="2">Belongs to the organic radical-activating enzymes family.</text>
</comment>
<dbReference type="InterPro" id="IPR007197">
    <property type="entry name" value="rSAM"/>
</dbReference>
<dbReference type="PROSITE" id="PS00850">
    <property type="entry name" value="GLY_RADICAL_1"/>
    <property type="match status" value="1"/>
</dbReference>
<dbReference type="PROSITE" id="PS51554">
    <property type="entry name" value="PFL"/>
    <property type="match status" value="1"/>
</dbReference>
<keyword evidence="9" id="KW-0411">Iron-sulfur</keyword>
<dbReference type="SFLD" id="SFLDG01118">
    <property type="entry name" value="activating_enzymes__group_2"/>
    <property type="match status" value="1"/>
</dbReference>
<keyword evidence="4" id="KW-0949">S-adenosyl-L-methionine</keyword>
<dbReference type="PROSITE" id="PS01087">
    <property type="entry name" value="RADICAL_ACTIVATING"/>
    <property type="match status" value="1"/>
</dbReference>
<evidence type="ECO:0000256" key="2">
    <source>
        <dbReference type="ARBA" id="ARBA00009777"/>
    </source>
</evidence>
<dbReference type="PANTHER" id="PTHR43641">
    <property type="entry name" value="FORMATE ACETYLTRANSFERASE 3-RELATED"/>
    <property type="match status" value="1"/>
</dbReference>
<proteinExistence type="inferred from homology"/>
<dbReference type="GO" id="GO:0051539">
    <property type="term" value="F:4 iron, 4 sulfur cluster binding"/>
    <property type="evidence" value="ECO:0007669"/>
    <property type="project" value="UniProtKB-KW"/>
</dbReference>
<dbReference type="GO" id="GO:0016829">
    <property type="term" value="F:lyase activity"/>
    <property type="evidence" value="ECO:0007669"/>
    <property type="project" value="UniProtKB-KW"/>
</dbReference>
<evidence type="ECO:0000256" key="1">
    <source>
        <dbReference type="ARBA" id="ARBA00001966"/>
    </source>
</evidence>
<dbReference type="EMBL" id="OA579098">
    <property type="protein sequence ID" value="CAD7206128.1"/>
    <property type="molecule type" value="Genomic_DNA"/>
</dbReference>
<evidence type="ECO:0000259" key="13">
    <source>
        <dbReference type="PROSITE" id="PS51554"/>
    </source>
</evidence>
<keyword evidence="5" id="KW-0479">Metal-binding</keyword>
<dbReference type="GO" id="GO:0016491">
    <property type="term" value="F:oxidoreductase activity"/>
    <property type="evidence" value="ECO:0007669"/>
    <property type="project" value="UniProtKB-KW"/>
</dbReference>
<evidence type="ECO:0000256" key="5">
    <source>
        <dbReference type="ARBA" id="ARBA00022723"/>
    </source>
</evidence>
<dbReference type="CDD" id="cd01677">
    <property type="entry name" value="PFL2_DhaB_BssA"/>
    <property type="match status" value="1"/>
</dbReference>
<evidence type="ECO:0000256" key="4">
    <source>
        <dbReference type="ARBA" id="ARBA00022691"/>
    </source>
</evidence>
<dbReference type="PROSITE" id="PS51149">
    <property type="entry name" value="GLY_RADICAL_2"/>
    <property type="match status" value="1"/>
</dbReference>
<evidence type="ECO:0000256" key="3">
    <source>
        <dbReference type="ARBA" id="ARBA00022485"/>
    </source>
</evidence>
<dbReference type="InterPro" id="IPR019777">
    <property type="entry name" value="Form_AcTrfase_GR_CS"/>
</dbReference>
<evidence type="ECO:0000259" key="14">
    <source>
        <dbReference type="PROSITE" id="PS51918"/>
    </source>
</evidence>
<dbReference type="Pfam" id="PF01228">
    <property type="entry name" value="Gly_radical"/>
    <property type="match status" value="1"/>
</dbReference>
<accession>A0A7R8VWC1</accession>
<feature type="domain" description="Radical SAM core" evidence="14">
    <location>
        <begin position="28"/>
        <end position="308"/>
    </location>
</feature>
<evidence type="ECO:0000256" key="7">
    <source>
        <dbReference type="ARBA" id="ARBA00023002"/>
    </source>
</evidence>
<reference evidence="15" key="1">
    <citation type="submission" date="2020-11" db="EMBL/GenBank/DDBJ databases">
        <authorList>
            <person name="Tran Van P."/>
        </authorList>
    </citation>
    <scope>NUCLEOTIDE SEQUENCE</scope>
</reference>
<evidence type="ECO:0000256" key="11">
    <source>
        <dbReference type="PROSITE-ProRule" id="PRU00493"/>
    </source>
</evidence>
<dbReference type="Gene3D" id="3.20.70.20">
    <property type="match status" value="1"/>
</dbReference>
<dbReference type="InterPro" id="IPR010098">
    <property type="entry name" value="PFL2/GDeHydtase_fam"/>
</dbReference>
<dbReference type="SUPFAM" id="SSF54862">
    <property type="entry name" value="4Fe-4S ferredoxins"/>
    <property type="match status" value="1"/>
</dbReference>
<dbReference type="InterPro" id="IPR001989">
    <property type="entry name" value="Radical_activat_CS"/>
</dbReference>
<dbReference type="InterPro" id="IPR058240">
    <property type="entry name" value="rSAM_sf"/>
</dbReference>
<protein>
    <submittedName>
        <fullName evidence="15">Uncharacterized protein</fullName>
    </submittedName>
</protein>
<evidence type="ECO:0000256" key="8">
    <source>
        <dbReference type="ARBA" id="ARBA00023004"/>
    </source>
</evidence>
<dbReference type="GO" id="GO:0005829">
    <property type="term" value="C:cytosol"/>
    <property type="evidence" value="ECO:0007669"/>
    <property type="project" value="TreeGrafter"/>
</dbReference>
<dbReference type="PROSITE" id="PS51918">
    <property type="entry name" value="RADICAL_SAM"/>
    <property type="match status" value="1"/>
</dbReference>
<keyword evidence="7" id="KW-0560">Oxidoreductase</keyword>
<dbReference type="InterPro" id="IPR051215">
    <property type="entry name" value="GRE"/>
</dbReference>
<name>A0A7R8VWC1_TIMDO</name>
<dbReference type="PANTHER" id="PTHR43641:SF2">
    <property type="entry name" value="DEHYDRATASE YBIW-RELATED"/>
    <property type="match status" value="1"/>
</dbReference>
<dbReference type="SFLD" id="SFLDS00029">
    <property type="entry name" value="Radical_SAM"/>
    <property type="match status" value="1"/>
</dbReference>
<keyword evidence="8" id="KW-0408">Iron</keyword>
<comment type="cofactor">
    <cofactor evidence="1">
        <name>[4Fe-4S] cluster</name>
        <dbReference type="ChEBI" id="CHEBI:49883"/>
    </cofactor>
</comment>
<dbReference type="SFLD" id="SFLDG01066">
    <property type="entry name" value="organic_radical-activating_enz"/>
    <property type="match status" value="1"/>
</dbReference>
<feature type="domain" description="PFL" evidence="13">
    <location>
        <begin position="302"/>
        <end position="975"/>
    </location>
</feature>
<dbReference type="InterPro" id="IPR013785">
    <property type="entry name" value="Aldolase_TIM"/>
</dbReference>
<dbReference type="Pfam" id="PF02901">
    <property type="entry name" value="PFL-like"/>
    <property type="match status" value="1"/>
</dbReference>
<dbReference type="CDD" id="cd01335">
    <property type="entry name" value="Radical_SAM"/>
    <property type="match status" value="1"/>
</dbReference>
<dbReference type="FunFam" id="3.20.70.20:FF:000008">
    <property type="entry name" value="Hypothetical formate acetyltransferase 3"/>
    <property type="match status" value="1"/>
</dbReference>
<keyword evidence="10" id="KW-0456">Lyase</keyword>
<dbReference type="NCBIfam" id="TIGR01774">
    <property type="entry name" value="PFL2-3"/>
    <property type="match status" value="1"/>
</dbReference>
<dbReference type="SUPFAM" id="SSF102114">
    <property type="entry name" value="Radical SAM enzymes"/>
    <property type="match status" value="1"/>
</dbReference>
<dbReference type="SUPFAM" id="SSF51998">
    <property type="entry name" value="PFL-like glycyl radical enzymes"/>
    <property type="match status" value="1"/>
</dbReference>